<dbReference type="GO" id="GO:0006508">
    <property type="term" value="P:proteolysis"/>
    <property type="evidence" value="ECO:0007669"/>
    <property type="project" value="UniProtKB-KW"/>
</dbReference>
<dbReference type="InterPro" id="IPR041569">
    <property type="entry name" value="AAA_lid_3"/>
</dbReference>
<evidence type="ECO:0000256" key="14">
    <source>
        <dbReference type="SAM" id="Phobius"/>
    </source>
</evidence>
<dbReference type="GO" id="GO:0030163">
    <property type="term" value="P:protein catabolic process"/>
    <property type="evidence" value="ECO:0007669"/>
    <property type="project" value="TreeGrafter"/>
</dbReference>
<evidence type="ECO:0000256" key="3">
    <source>
        <dbReference type="ARBA" id="ARBA00010044"/>
    </source>
</evidence>
<feature type="transmembrane region" description="Helical" evidence="14">
    <location>
        <begin position="79"/>
        <end position="96"/>
    </location>
</feature>
<dbReference type="GO" id="GO:0004176">
    <property type="term" value="F:ATP-dependent peptidase activity"/>
    <property type="evidence" value="ECO:0007669"/>
    <property type="project" value="TreeGrafter"/>
</dbReference>
<comment type="subcellular location">
    <subcellularLocation>
        <location evidence="2">Membrane</location>
    </subcellularLocation>
</comment>
<dbReference type="SUPFAM" id="SSF52540">
    <property type="entry name" value="P-loop containing nucleoside triphosphate hydrolases"/>
    <property type="match status" value="1"/>
</dbReference>
<dbReference type="InterPro" id="IPR003593">
    <property type="entry name" value="AAA+_ATPase"/>
</dbReference>
<keyword evidence="10" id="KW-0067">ATP-binding</keyword>
<evidence type="ECO:0000256" key="6">
    <source>
        <dbReference type="ARBA" id="ARBA00022723"/>
    </source>
</evidence>
<dbReference type="FunFam" id="3.40.50.300:FF:000001">
    <property type="entry name" value="ATP-dependent zinc metalloprotease FtsH"/>
    <property type="match status" value="1"/>
</dbReference>
<dbReference type="InterPro" id="IPR003960">
    <property type="entry name" value="ATPase_AAA_CS"/>
</dbReference>
<dbReference type="GO" id="GO:0005524">
    <property type="term" value="F:ATP binding"/>
    <property type="evidence" value="ECO:0007669"/>
    <property type="project" value="UniProtKB-KW"/>
</dbReference>
<dbReference type="Gene3D" id="1.10.8.60">
    <property type="match status" value="1"/>
</dbReference>
<gene>
    <name evidence="16" type="ORF">METZ01_LOCUS309596</name>
</gene>
<evidence type="ECO:0000313" key="16">
    <source>
        <dbReference type="EMBL" id="SVC56742.1"/>
    </source>
</evidence>
<dbReference type="GO" id="GO:0046872">
    <property type="term" value="F:metal ion binding"/>
    <property type="evidence" value="ECO:0007669"/>
    <property type="project" value="UniProtKB-KW"/>
</dbReference>
<evidence type="ECO:0000256" key="1">
    <source>
        <dbReference type="ARBA" id="ARBA00001947"/>
    </source>
</evidence>
<reference evidence="16" key="1">
    <citation type="submission" date="2018-05" db="EMBL/GenBank/DDBJ databases">
        <authorList>
            <person name="Lanie J.A."/>
            <person name="Ng W.-L."/>
            <person name="Kazmierczak K.M."/>
            <person name="Andrzejewski T.M."/>
            <person name="Davidsen T.M."/>
            <person name="Wayne K.J."/>
            <person name="Tettelin H."/>
            <person name="Glass J.I."/>
            <person name="Rusch D."/>
            <person name="Podicherti R."/>
            <person name="Tsui H.-C.T."/>
            <person name="Winkler M.E."/>
        </authorList>
    </citation>
    <scope>NUCLEOTIDE SEQUENCE</scope>
</reference>
<dbReference type="GO" id="GO:0008237">
    <property type="term" value="F:metallopeptidase activity"/>
    <property type="evidence" value="ECO:0007669"/>
    <property type="project" value="UniProtKB-KW"/>
</dbReference>
<evidence type="ECO:0000256" key="12">
    <source>
        <dbReference type="ARBA" id="ARBA00023049"/>
    </source>
</evidence>
<dbReference type="Gene3D" id="3.40.50.300">
    <property type="entry name" value="P-loop containing nucleotide triphosphate hydrolases"/>
    <property type="match status" value="1"/>
</dbReference>
<evidence type="ECO:0000256" key="10">
    <source>
        <dbReference type="ARBA" id="ARBA00022840"/>
    </source>
</evidence>
<feature type="non-terminal residue" evidence="16">
    <location>
        <position position="372"/>
    </location>
</feature>
<dbReference type="CDD" id="cd19501">
    <property type="entry name" value="RecA-like_FtsH"/>
    <property type="match status" value="1"/>
</dbReference>
<keyword evidence="4" id="KW-0645">Protease</keyword>
<feature type="non-terminal residue" evidence="16">
    <location>
        <position position="1"/>
    </location>
</feature>
<dbReference type="InterPro" id="IPR003959">
    <property type="entry name" value="ATPase_AAA_core"/>
</dbReference>
<keyword evidence="12" id="KW-0482">Metalloprotease</keyword>
<keyword evidence="6" id="KW-0479">Metal-binding</keyword>
<dbReference type="PANTHER" id="PTHR23076:SF97">
    <property type="entry name" value="ATP-DEPENDENT ZINC METALLOPROTEASE YME1L1"/>
    <property type="match status" value="1"/>
</dbReference>
<dbReference type="Pfam" id="PF00004">
    <property type="entry name" value="AAA"/>
    <property type="match status" value="1"/>
</dbReference>
<evidence type="ECO:0000256" key="2">
    <source>
        <dbReference type="ARBA" id="ARBA00004370"/>
    </source>
</evidence>
<name>A0A382NAF3_9ZZZZ</name>
<keyword evidence="11 14" id="KW-1133">Transmembrane helix</keyword>
<feature type="domain" description="AAA+ ATPase" evidence="15">
    <location>
        <begin position="162"/>
        <end position="301"/>
    </location>
</feature>
<organism evidence="16">
    <name type="scientific">marine metagenome</name>
    <dbReference type="NCBI Taxonomy" id="408172"/>
    <lineage>
        <taxon>unclassified sequences</taxon>
        <taxon>metagenomes</taxon>
        <taxon>ecological metagenomes</taxon>
    </lineage>
</organism>
<keyword evidence="9" id="KW-0862">Zinc</keyword>
<evidence type="ECO:0000256" key="13">
    <source>
        <dbReference type="ARBA" id="ARBA00023136"/>
    </source>
</evidence>
<keyword evidence="13 14" id="KW-0472">Membrane</keyword>
<dbReference type="GO" id="GO:0016887">
    <property type="term" value="F:ATP hydrolysis activity"/>
    <property type="evidence" value="ECO:0007669"/>
    <property type="project" value="InterPro"/>
</dbReference>
<evidence type="ECO:0000256" key="4">
    <source>
        <dbReference type="ARBA" id="ARBA00022670"/>
    </source>
</evidence>
<sequence length="372" mass="41347">SLSSPVEVEYNDYREYLESGKIDHIRYGQNDKIIFSLKNDENKIRKYSTGLDESEKEDWVKYGTKIEIDPKPGLGLMDVIFNIAPWILIIFFWFFMTRRMQGGGGQGGIFNFIKSKAKMVSPENLKTTFKDVAGCEEAKIELQEIVEFLQKPKKFTNIGAKIPRGALLLGAPGTGKTLLARAVSGEANVPFFTISGAEFVEMFVGVGASRVRDLFNQAKKFAPSIIFVDEIDAVGRHRGAGLGGGHDEREQTLNQILVEMDGFDQRDSVILLAATNRPDVLDKALLRPGRFDRQIIVDNPTLEGREAILKIHTKKIPIDKSVDLLTIAKGTPGLVGADLENLANEAALLTARKNKKIVSMIEFEEAKDKVIM</sequence>
<dbReference type="SMART" id="SM00382">
    <property type="entry name" value="AAA"/>
    <property type="match status" value="1"/>
</dbReference>
<evidence type="ECO:0000256" key="8">
    <source>
        <dbReference type="ARBA" id="ARBA00022801"/>
    </source>
</evidence>
<dbReference type="InterPro" id="IPR027417">
    <property type="entry name" value="P-loop_NTPase"/>
</dbReference>
<dbReference type="GO" id="GO:0005886">
    <property type="term" value="C:plasma membrane"/>
    <property type="evidence" value="ECO:0007669"/>
    <property type="project" value="TreeGrafter"/>
</dbReference>
<evidence type="ECO:0000256" key="11">
    <source>
        <dbReference type="ARBA" id="ARBA00022989"/>
    </source>
</evidence>
<evidence type="ECO:0000259" key="15">
    <source>
        <dbReference type="SMART" id="SM00382"/>
    </source>
</evidence>
<comment type="similarity">
    <text evidence="3">In the C-terminal section; belongs to the peptidase M41 family.</text>
</comment>
<keyword evidence="8" id="KW-0378">Hydrolase</keyword>
<dbReference type="EMBL" id="UINC01098313">
    <property type="protein sequence ID" value="SVC56742.1"/>
    <property type="molecule type" value="Genomic_DNA"/>
</dbReference>
<dbReference type="PANTHER" id="PTHR23076">
    <property type="entry name" value="METALLOPROTEASE M41 FTSH"/>
    <property type="match status" value="1"/>
</dbReference>
<keyword evidence="5 14" id="KW-0812">Transmembrane</keyword>
<protein>
    <recommendedName>
        <fullName evidence="15">AAA+ ATPase domain-containing protein</fullName>
    </recommendedName>
</protein>
<accession>A0A382NAF3</accession>
<dbReference type="AlphaFoldDB" id="A0A382NAF3"/>
<dbReference type="Pfam" id="PF17862">
    <property type="entry name" value="AAA_lid_3"/>
    <property type="match status" value="1"/>
</dbReference>
<keyword evidence="7" id="KW-0547">Nucleotide-binding</keyword>
<proteinExistence type="inferred from homology"/>
<evidence type="ECO:0000256" key="5">
    <source>
        <dbReference type="ARBA" id="ARBA00022692"/>
    </source>
</evidence>
<evidence type="ECO:0000256" key="7">
    <source>
        <dbReference type="ARBA" id="ARBA00022741"/>
    </source>
</evidence>
<evidence type="ECO:0000256" key="9">
    <source>
        <dbReference type="ARBA" id="ARBA00022833"/>
    </source>
</evidence>
<dbReference type="FunFam" id="1.10.8.60:FF:000001">
    <property type="entry name" value="ATP-dependent zinc metalloprotease FtsH"/>
    <property type="match status" value="1"/>
</dbReference>
<comment type="cofactor">
    <cofactor evidence="1">
        <name>Zn(2+)</name>
        <dbReference type="ChEBI" id="CHEBI:29105"/>
    </cofactor>
</comment>
<dbReference type="PROSITE" id="PS00674">
    <property type="entry name" value="AAA"/>
    <property type="match status" value="1"/>
</dbReference>